<gene>
    <name evidence="1" type="ORF">L3X38_034625</name>
</gene>
<accession>A0AAD4YXX5</accession>
<evidence type="ECO:0008006" key="3">
    <source>
        <dbReference type="Google" id="ProtNLM"/>
    </source>
</evidence>
<organism evidence="1 2">
    <name type="scientific">Prunus dulcis</name>
    <name type="common">Almond</name>
    <name type="synonym">Amygdalus dulcis</name>
    <dbReference type="NCBI Taxonomy" id="3755"/>
    <lineage>
        <taxon>Eukaryota</taxon>
        <taxon>Viridiplantae</taxon>
        <taxon>Streptophyta</taxon>
        <taxon>Embryophyta</taxon>
        <taxon>Tracheophyta</taxon>
        <taxon>Spermatophyta</taxon>
        <taxon>Magnoliopsida</taxon>
        <taxon>eudicotyledons</taxon>
        <taxon>Gunneridae</taxon>
        <taxon>Pentapetalae</taxon>
        <taxon>rosids</taxon>
        <taxon>fabids</taxon>
        <taxon>Rosales</taxon>
        <taxon>Rosaceae</taxon>
        <taxon>Amygdaloideae</taxon>
        <taxon>Amygdaleae</taxon>
        <taxon>Prunus</taxon>
    </lineage>
</organism>
<proteinExistence type="predicted"/>
<dbReference type="Proteomes" id="UP001054821">
    <property type="component" value="Chromosome 6"/>
</dbReference>
<dbReference type="Gene3D" id="3.40.50.10140">
    <property type="entry name" value="Toll/interleukin-1 receptor homology (TIR) domain"/>
    <property type="match status" value="1"/>
</dbReference>
<sequence length="87" mass="10154">MSNRKSPNHRCTYVAFLSFRGADTRKGFTDHLYTLWIGQGSTLLEMITKSREEQIFQQCFKKQYKSLVYPSLSSPRTTLPRDGAWMN</sequence>
<name>A0AAD4YXX5_PRUDU</name>
<comment type="caution">
    <text evidence="1">The sequence shown here is derived from an EMBL/GenBank/DDBJ whole genome shotgun (WGS) entry which is preliminary data.</text>
</comment>
<reference evidence="1 2" key="1">
    <citation type="journal article" date="2022" name="G3 (Bethesda)">
        <title>Whole-genome sequence and methylome profiling of the almond [Prunus dulcis (Mill.) D.A. Webb] cultivar 'Nonpareil'.</title>
        <authorList>
            <person name="D'Amico-Willman K.M."/>
            <person name="Ouma W.Z."/>
            <person name="Meulia T."/>
            <person name="Sideli G.M."/>
            <person name="Gradziel T.M."/>
            <person name="Fresnedo-Ramirez J."/>
        </authorList>
    </citation>
    <scope>NUCLEOTIDE SEQUENCE [LARGE SCALE GENOMIC DNA]</scope>
    <source>
        <strain evidence="1">Clone GOH B32 T37-40</strain>
    </source>
</reference>
<evidence type="ECO:0000313" key="2">
    <source>
        <dbReference type="Proteomes" id="UP001054821"/>
    </source>
</evidence>
<protein>
    <recommendedName>
        <fullName evidence="3">TIR domain-containing protein</fullName>
    </recommendedName>
</protein>
<dbReference type="EMBL" id="JAJFAZ020000006">
    <property type="protein sequence ID" value="KAI5325551.1"/>
    <property type="molecule type" value="Genomic_DNA"/>
</dbReference>
<dbReference type="InterPro" id="IPR035897">
    <property type="entry name" value="Toll_tir_struct_dom_sf"/>
</dbReference>
<keyword evidence="2" id="KW-1185">Reference proteome</keyword>
<evidence type="ECO:0000313" key="1">
    <source>
        <dbReference type="EMBL" id="KAI5325551.1"/>
    </source>
</evidence>
<dbReference type="AlphaFoldDB" id="A0AAD4YXX5"/>